<evidence type="ECO:0000256" key="2">
    <source>
        <dbReference type="ARBA" id="ARBA00023043"/>
    </source>
</evidence>
<feature type="repeat" description="ANK" evidence="3">
    <location>
        <begin position="318"/>
        <end position="350"/>
    </location>
</feature>
<reference evidence="4" key="1">
    <citation type="submission" date="2014-11" db="EMBL/GenBank/DDBJ databases">
        <title>Molecular phylogeny of cliff fern family Woodsiaceae with morphological implications.</title>
        <authorList>
            <person name="Shao Y.-Z."/>
            <person name="Wei R."/>
            <person name="Zhang X.-C."/>
        </authorList>
    </citation>
    <scope>NUCLEOTIDE SEQUENCE</scope>
</reference>
<dbReference type="SMART" id="SM00248">
    <property type="entry name" value="ANK"/>
    <property type="match status" value="9"/>
</dbReference>
<evidence type="ECO:0000256" key="1">
    <source>
        <dbReference type="ARBA" id="ARBA00022737"/>
    </source>
</evidence>
<dbReference type="PhylomeDB" id="A0A0K6S7Z1"/>
<feature type="repeat" description="ANK" evidence="3">
    <location>
        <begin position="83"/>
        <end position="115"/>
    </location>
</feature>
<dbReference type="VEuPathDB" id="CryptoDB:Cvel_22971"/>
<evidence type="ECO:0000313" key="4">
    <source>
        <dbReference type="EMBL" id="CUC09714.1"/>
    </source>
</evidence>
<feature type="repeat" description="ANK" evidence="3">
    <location>
        <begin position="217"/>
        <end position="249"/>
    </location>
</feature>
<dbReference type="PROSITE" id="PS50297">
    <property type="entry name" value="ANK_REP_REGION"/>
    <property type="match status" value="8"/>
</dbReference>
<feature type="repeat" description="ANK" evidence="3">
    <location>
        <begin position="184"/>
        <end position="216"/>
    </location>
</feature>
<accession>A0A0K6S7Z1</accession>
<dbReference type="PROSITE" id="PS50088">
    <property type="entry name" value="ANK_REPEAT"/>
    <property type="match status" value="9"/>
</dbReference>
<dbReference type="InterPro" id="IPR036770">
    <property type="entry name" value="Ankyrin_rpt-contain_sf"/>
</dbReference>
<keyword evidence="2 3" id="KW-0040">ANK repeat</keyword>
<dbReference type="PANTHER" id="PTHR24198">
    <property type="entry name" value="ANKYRIN REPEAT AND PROTEIN KINASE DOMAIN-CONTAINING PROTEIN"/>
    <property type="match status" value="1"/>
</dbReference>
<dbReference type="InterPro" id="IPR002110">
    <property type="entry name" value="Ankyrin_rpt"/>
</dbReference>
<dbReference type="AlphaFoldDB" id="A0A0K6S7Z1"/>
<keyword evidence="1" id="KW-0677">Repeat</keyword>
<dbReference type="SUPFAM" id="SSF48403">
    <property type="entry name" value="Ankyrin repeat"/>
    <property type="match status" value="1"/>
</dbReference>
<dbReference type="Gene3D" id="1.25.40.20">
    <property type="entry name" value="Ankyrin repeat-containing domain"/>
    <property type="match status" value="3"/>
</dbReference>
<sequence>MPDMHCVQVDADALRSAFLLMDEGKDPHSLFFLLRLGADVDGIASQGPTFVLMMASKKGNLGAMRQLLRFGASVNMKDPEVQEGRNALMGAVEMNQKEAAVLLIGEGADVNWCSEDGKTPLILAASAGHKDLMELLLDSGADKNLADACGRDRTLLIIAADMRRTDVAEFFLSKGVDVNARDRKSLTPLMVASDKGFVEIVELLLNRRADLHAKTPDGRTAFMLAVSSRRTEVVSLLIARGANIHEMDKMRRTALYLAIEANQAEIVKILIDNGADVNAPSGFASSAPPLVHAATKGMAGAAEFLVKAGADINATDRDHRTALMLAVWYRHVDVVEALISLGARADLRDRGVVVNLVADTQRPFHSPHVFIIDIHYRTGRQLWRLPRKQVTWIL</sequence>
<protein>
    <submittedName>
        <fullName evidence="4">Uncharacterized protein</fullName>
    </submittedName>
</protein>
<organism evidence="4">
    <name type="scientific">Chromera velia CCMP2878</name>
    <dbReference type="NCBI Taxonomy" id="1169474"/>
    <lineage>
        <taxon>Eukaryota</taxon>
        <taxon>Sar</taxon>
        <taxon>Alveolata</taxon>
        <taxon>Colpodellida</taxon>
        <taxon>Chromeraceae</taxon>
        <taxon>Chromera</taxon>
    </lineage>
</organism>
<feature type="repeat" description="ANK" evidence="3">
    <location>
        <begin position="52"/>
        <end position="79"/>
    </location>
</feature>
<feature type="repeat" description="ANK" evidence="3">
    <location>
        <begin position="250"/>
        <end position="282"/>
    </location>
</feature>
<evidence type="ECO:0000256" key="3">
    <source>
        <dbReference type="PROSITE-ProRule" id="PRU00023"/>
    </source>
</evidence>
<dbReference type="PANTHER" id="PTHR24198:SF165">
    <property type="entry name" value="ANKYRIN REPEAT-CONTAINING PROTEIN-RELATED"/>
    <property type="match status" value="1"/>
</dbReference>
<feature type="repeat" description="ANK" evidence="3">
    <location>
        <begin position="151"/>
        <end position="183"/>
    </location>
</feature>
<dbReference type="EMBL" id="CDMZ01001453">
    <property type="protein sequence ID" value="CUC09714.1"/>
    <property type="molecule type" value="Genomic_DNA"/>
</dbReference>
<dbReference type="PRINTS" id="PR01415">
    <property type="entry name" value="ANKYRIN"/>
</dbReference>
<name>A0A0K6S7Z1_9ALVE</name>
<gene>
    <name evidence="4" type="ORF">Cvel_22971.t2.CR1</name>
</gene>
<feature type="repeat" description="ANK" evidence="3">
    <location>
        <begin position="285"/>
        <end position="317"/>
    </location>
</feature>
<proteinExistence type="predicted"/>
<dbReference type="GO" id="GO:0005737">
    <property type="term" value="C:cytoplasm"/>
    <property type="evidence" value="ECO:0007669"/>
    <property type="project" value="TreeGrafter"/>
</dbReference>
<dbReference type="Pfam" id="PF12796">
    <property type="entry name" value="Ank_2"/>
    <property type="match status" value="3"/>
</dbReference>
<feature type="repeat" description="ANK" evidence="3">
    <location>
        <begin position="116"/>
        <end position="148"/>
    </location>
</feature>
<dbReference type="Pfam" id="PF00023">
    <property type="entry name" value="Ank"/>
    <property type="match status" value="1"/>
</dbReference>